<dbReference type="InterPro" id="IPR001182">
    <property type="entry name" value="FtsW/RodA"/>
</dbReference>
<evidence type="ECO:0000256" key="13">
    <source>
        <dbReference type="ARBA" id="ARBA00023316"/>
    </source>
</evidence>
<dbReference type="PANTHER" id="PTHR30474:SF2">
    <property type="entry name" value="PEPTIDOGLYCAN GLYCOSYLTRANSFERASE FTSW-RELATED"/>
    <property type="match status" value="1"/>
</dbReference>
<name>A0A1K1LDI0_9BACT</name>
<feature type="transmembrane region" description="Helical" evidence="21">
    <location>
        <begin position="37"/>
        <end position="61"/>
    </location>
</feature>
<dbReference type="GO" id="GO:0009252">
    <property type="term" value="P:peptidoglycan biosynthetic process"/>
    <property type="evidence" value="ECO:0007669"/>
    <property type="project" value="UniProtKB-KW"/>
</dbReference>
<feature type="transmembrane region" description="Helical" evidence="21">
    <location>
        <begin position="252"/>
        <end position="275"/>
    </location>
</feature>
<keyword evidence="3" id="KW-1003">Cell membrane</keyword>
<dbReference type="GO" id="GO:0071555">
    <property type="term" value="P:cell wall organization"/>
    <property type="evidence" value="ECO:0007669"/>
    <property type="project" value="UniProtKB-KW"/>
</dbReference>
<feature type="transmembrane region" description="Helical" evidence="21">
    <location>
        <begin position="299"/>
        <end position="319"/>
    </location>
</feature>
<evidence type="ECO:0000256" key="15">
    <source>
        <dbReference type="ARBA" id="ARBA00033270"/>
    </source>
</evidence>
<evidence type="ECO:0000313" key="22">
    <source>
        <dbReference type="EMBL" id="SFV72771.1"/>
    </source>
</evidence>
<comment type="pathway">
    <text evidence="2">Cell wall biogenesis; peptidoglycan biosynthesis.</text>
</comment>
<feature type="transmembrane region" description="Helical" evidence="21">
    <location>
        <begin position="174"/>
        <end position="205"/>
    </location>
</feature>
<dbReference type="NCBIfam" id="TIGR02614">
    <property type="entry name" value="ftsW"/>
    <property type="match status" value="1"/>
</dbReference>
<dbReference type="EC" id="2.4.99.28" evidence="19"/>
<keyword evidence="8" id="KW-0133">Cell shape</keyword>
<evidence type="ECO:0000256" key="11">
    <source>
        <dbReference type="ARBA" id="ARBA00023136"/>
    </source>
</evidence>
<keyword evidence="5" id="KW-0328">Glycosyltransferase</keyword>
<evidence type="ECO:0000256" key="12">
    <source>
        <dbReference type="ARBA" id="ARBA00023306"/>
    </source>
</evidence>
<evidence type="ECO:0000256" key="17">
    <source>
        <dbReference type="ARBA" id="ARBA00041185"/>
    </source>
</evidence>
<evidence type="ECO:0000256" key="19">
    <source>
        <dbReference type="ARBA" id="ARBA00044770"/>
    </source>
</evidence>
<dbReference type="GO" id="GO:0051301">
    <property type="term" value="P:cell division"/>
    <property type="evidence" value="ECO:0007669"/>
    <property type="project" value="UniProtKB-KW"/>
</dbReference>
<feature type="transmembrane region" description="Helical" evidence="21">
    <location>
        <begin position="73"/>
        <end position="93"/>
    </location>
</feature>
<dbReference type="GO" id="GO:0032153">
    <property type="term" value="C:cell division site"/>
    <property type="evidence" value="ECO:0007669"/>
    <property type="project" value="TreeGrafter"/>
</dbReference>
<evidence type="ECO:0000256" key="10">
    <source>
        <dbReference type="ARBA" id="ARBA00022989"/>
    </source>
</evidence>
<evidence type="ECO:0000256" key="3">
    <source>
        <dbReference type="ARBA" id="ARBA00022475"/>
    </source>
</evidence>
<dbReference type="GO" id="GO:0008360">
    <property type="term" value="P:regulation of cell shape"/>
    <property type="evidence" value="ECO:0007669"/>
    <property type="project" value="UniProtKB-KW"/>
</dbReference>
<feature type="transmembrane region" description="Helical" evidence="21">
    <location>
        <begin position="331"/>
        <end position="353"/>
    </location>
</feature>
<evidence type="ECO:0000256" key="9">
    <source>
        <dbReference type="ARBA" id="ARBA00022984"/>
    </source>
</evidence>
<evidence type="ECO:0000256" key="8">
    <source>
        <dbReference type="ARBA" id="ARBA00022960"/>
    </source>
</evidence>
<evidence type="ECO:0000256" key="7">
    <source>
        <dbReference type="ARBA" id="ARBA00022692"/>
    </source>
</evidence>
<feature type="transmembrane region" description="Helical" evidence="21">
    <location>
        <begin position="365"/>
        <end position="386"/>
    </location>
</feature>
<evidence type="ECO:0000313" key="23">
    <source>
        <dbReference type="Proteomes" id="UP000186323"/>
    </source>
</evidence>
<evidence type="ECO:0000256" key="21">
    <source>
        <dbReference type="SAM" id="Phobius"/>
    </source>
</evidence>
<evidence type="ECO:0000256" key="6">
    <source>
        <dbReference type="ARBA" id="ARBA00022679"/>
    </source>
</evidence>
<keyword evidence="7 21" id="KW-0812">Transmembrane</keyword>
<dbReference type="Pfam" id="PF01098">
    <property type="entry name" value="FTSW_RODA_SPOVE"/>
    <property type="match status" value="1"/>
</dbReference>
<keyword evidence="13" id="KW-0961">Cell wall biogenesis/degradation</keyword>
<sequence>MKNMFLSRKEKKKEAAAPQGGGISRALGRVSFEGFDWWLFTLMLIILAIGLIMVLSASGIVAEQVNGDKYYFFKRQLVFACGGGVVLWGAALMPRSWLYRLQYPAIFLSLFLLLLTLSPLTPSINGAKRWIPLGPVSLQPMEFVKISLALYLAYFMSSKQALVKTFSRGVIPPFAVTGLFCGLLLLQPDFGSAVVVASILFFMCLAGGTRFIYLFFAMILSCAGAMALAILEPYRLRRLLAFLDPFADPTNTGYHLVQSLLAIGSGGFFGVGVGASRQKMFYLPEAHNDFIMAVLAEELGFVGVTVVMLLFGLLFWRCYRIIMRQTELRDRLTAFGLTVILAMGAVMNLAVVMGVAPPKGVPMPLMSYGGSNLMATMLCVGLLMNFSRTATGKEGSIWKESS</sequence>
<keyword evidence="11 21" id="KW-0472">Membrane</keyword>
<feature type="transmembrane region" description="Helical" evidence="21">
    <location>
        <begin position="105"/>
        <end position="124"/>
    </location>
</feature>
<comment type="catalytic activity">
    <reaction evidence="20">
        <text>[GlcNAc-(1-&gt;4)-Mur2Ac(oyl-L-Ala-gamma-D-Glu-L-Lys-D-Ala-D-Ala)](n)-di-trans,octa-cis-undecaprenyl diphosphate + beta-D-GlcNAc-(1-&gt;4)-Mur2Ac(oyl-L-Ala-gamma-D-Glu-L-Lys-D-Ala-D-Ala)-di-trans,octa-cis-undecaprenyl diphosphate = [GlcNAc-(1-&gt;4)-Mur2Ac(oyl-L-Ala-gamma-D-Glu-L-Lys-D-Ala-D-Ala)](n+1)-di-trans,octa-cis-undecaprenyl diphosphate + di-trans,octa-cis-undecaprenyl diphosphate + H(+)</text>
        <dbReference type="Rhea" id="RHEA:23708"/>
        <dbReference type="Rhea" id="RHEA-COMP:9602"/>
        <dbReference type="Rhea" id="RHEA-COMP:9603"/>
        <dbReference type="ChEBI" id="CHEBI:15378"/>
        <dbReference type="ChEBI" id="CHEBI:58405"/>
        <dbReference type="ChEBI" id="CHEBI:60033"/>
        <dbReference type="ChEBI" id="CHEBI:78435"/>
        <dbReference type="EC" id="2.4.99.28"/>
    </reaction>
</comment>
<dbReference type="GO" id="GO:0005886">
    <property type="term" value="C:plasma membrane"/>
    <property type="evidence" value="ECO:0007669"/>
    <property type="project" value="UniProtKB-SubCell"/>
</dbReference>
<proteinExistence type="inferred from homology"/>
<feature type="transmembrane region" description="Helical" evidence="21">
    <location>
        <begin position="211"/>
        <end position="231"/>
    </location>
</feature>
<comment type="subcellular location">
    <subcellularLocation>
        <location evidence="1">Cell membrane</location>
        <topology evidence="1">Multi-pass membrane protein</topology>
    </subcellularLocation>
</comment>
<evidence type="ECO:0000256" key="18">
    <source>
        <dbReference type="ARBA" id="ARBA00041418"/>
    </source>
</evidence>
<keyword evidence="4 22" id="KW-0132">Cell division</keyword>
<dbReference type="InterPro" id="IPR013437">
    <property type="entry name" value="FtsW"/>
</dbReference>
<dbReference type="AlphaFoldDB" id="A0A1K1LDI0"/>
<comment type="similarity">
    <text evidence="16">Belongs to the SEDS family. FtsW subfamily.</text>
</comment>
<accession>A0A1K1LDI0</accession>
<keyword evidence="6" id="KW-0808">Transferase</keyword>
<keyword evidence="9" id="KW-0573">Peptidoglycan synthesis</keyword>
<evidence type="ECO:0000256" key="14">
    <source>
        <dbReference type="ARBA" id="ARBA00032370"/>
    </source>
</evidence>
<keyword evidence="12" id="KW-0131">Cell cycle</keyword>
<dbReference type="OrthoDB" id="9768187at2"/>
<dbReference type="PANTHER" id="PTHR30474">
    <property type="entry name" value="CELL CYCLE PROTEIN"/>
    <property type="match status" value="1"/>
</dbReference>
<evidence type="ECO:0000256" key="5">
    <source>
        <dbReference type="ARBA" id="ARBA00022676"/>
    </source>
</evidence>
<feature type="transmembrane region" description="Helical" evidence="21">
    <location>
        <begin position="144"/>
        <end position="162"/>
    </location>
</feature>
<dbReference type="GO" id="GO:0015648">
    <property type="term" value="F:lipid-linked peptidoglycan transporter activity"/>
    <property type="evidence" value="ECO:0007669"/>
    <property type="project" value="TreeGrafter"/>
</dbReference>
<dbReference type="RefSeq" id="WP_072333633.1">
    <property type="nucleotide sequence ID" value="NZ_CALJDE010000062.1"/>
</dbReference>
<keyword evidence="10 21" id="KW-1133">Transmembrane helix</keyword>
<protein>
    <recommendedName>
        <fullName evidence="17">Probable peptidoglycan glycosyltransferase FtsW</fullName>
        <ecNumber evidence="19">2.4.99.28</ecNumber>
    </recommendedName>
    <alternativeName>
        <fullName evidence="18">Cell division protein FtsW</fullName>
    </alternativeName>
    <alternativeName>
        <fullName evidence="15">Cell wall polymerase</fullName>
    </alternativeName>
    <alternativeName>
        <fullName evidence="14">Peptidoglycan polymerase</fullName>
    </alternativeName>
</protein>
<dbReference type="KEGG" id="dpg:DESPIGER_0906"/>
<evidence type="ECO:0000256" key="20">
    <source>
        <dbReference type="ARBA" id="ARBA00049902"/>
    </source>
</evidence>
<dbReference type="Proteomes" id="UP000186323">
    <property type="component" value="Chromosome I"/>
</dbReference>
<evidence type="ECO:0000256" key="16">
    <source>
        <dbReference type="ARBA" id="ARBA00038053"/>
    </source>
</evidence>
<organism evidence="22 23">
    <name type="scientific">Desulfovibrio piger</name>
    <dbReference type="NCBI Taxonomy" id="901"/>
    <lineage>
        <taxon>Bacteria</taxon>
        <taxon>Pseudomonadati</taxon>
        <taxon>Thermodesulfobacteriota</taxon>
        <taxon>Desulfovibrionia</taxon>
        <taxon>Desulfovibrionales</taxon>
        <taxon>Desulfovibrionaceae</taxon>
        <taxon>Desulfovibrio</taxon>
    </lineage>
</organism>
<gene>
    <name evidence="22" type="ORF">DESPIGER_0906</name>
</gene>
<evidence type="ECO:0000256" key="2">
    <source>
        <dbReference type="ARBA" id="ARBA00004752"/>
    </source>
</evidence>
<evidence type="ECO:0000256" key="1">
    <source>
        <dbReference type="ARBA" id="ARBA00004651"/>
    </source>
</evidence>
<keyword evidence="23" id="KW-1185">Reference proteome</keyword>
<dbReference type="EMBL" id="LT630450">
    <property type="protein sequence ID" value="SFV72771.1"/>
    <property type="molecule type" value="Genomic_DNA"/>
</dbReference>
<evidence type="ECO:0000256" key="4">
    <source>
        <dbReference type="ARBA" id="ARBA00022618"/>
    </source>
</evidence>
<dbReference type="GO" id="GO:0008955">
    <property type="term" value="F:peptidoglycan glycosyltransferase activity"/>
    <property type="evidence" value="ECO:0007669"/>
    <property type="project" value="UniProtKB-EC"/>
</dbReference>
<reference evidence="23" key="1">
    <citation type="submission" date="2016-10" db="EMBL/GenBank/DDBJ databases">
        <authorList>
            <person name="Wegmann U."/>
        </authorList>
    </citation>
    <scope>NUCLEOTIDE SEQUENCE [LARGE SCALE GENOMIC DNA]</scope>
</reference>